<evidence type="ECO:0000313" key="1">
    <source>
        <dbReference type="EMBL" id="BCV45204.1"/>
    </source>
</evidence>
<evidence type="ECO:0000313" key="2">
    <source>
        <dbReference type="Proteomes" id="UP000825078"/>
    </source>
</evidence>
<protein>
    <submittedName>
        <fullName evidence="1">Uncharacterized protein</fullName>
    </submittedName>
</protein>
<sequence length="59" mass="6524">MAFLCQNHSDAGNLLKAGQIFIIMIKIQSDSVACQRPLPPNTITKAVVKHPYQGPYQNI</sequence>
<name>A0AAD1K9C8_9GAMM</name>
<reference evidence="1" key="1">
    <citation type="submission" date="2021-05" db="EMBL/GenBank/DDBJ databases">
        <title>Molecular characterization for Shewanella algae harboring chromosomal blaOXA-55-like strains isolated from clinical and environment sample.</title>
        <authorList>
            <person name="Ohama Y."/>
            <person name="Aoki K."/>
            <person name="Harada S."/>
            <person name="Moriya K."/>
            <person name="Ishii Y."/>
            <person name="Tateda K."/>
        </authorList>
    </citation>
    <scope>NUCLEOTIDE SEQUENCE</scope>
    <source>
        <strain evidence="1">TUM17379</strain>
    </source>
</reference>
<dbReference type="Proteomes" id="UP000825078">
    <property type="component" value="Chromosome"/>
</dbReference>
<gene>
    <name evidence="1" type="ORF">TUM17379_22220</name>
</gene>
<proteinExistence type="predicted"/>
<dbReference type="EMBL" id="AP024613">
    <property type="protein sequence ID" value="BCV45204.1"/>
    <property type="molecule type" value="Genomic_DNA"/>
</dbReference>
<organism evidence="1 2">
    <name type="scientific">Shewanella algae</name>
    <dbReference type="NCBI Taxonomy" id="38313"/>
    <lineage>
        <taxon>Bacteria</taxon>
        <taxon>Pseudomonadati</taxon>
        <taxon>Pseudomonadota</taxon>
        <taxon>Gammaproteobacteria</taxon>
        <taxon>Alteromonadales</taxon>
        <taxon>Shewanellaceae</taxon>
        <taxon>Shewanella</taxon>
    </lineage>
</organism>
<accession>A0AAD1K9C8</accession>
<dbReference type="AlphaFoldDB" id="A0AAD1K9C8"/>